<evidence type="ECO:0000313" key="8">
    <source>
        <dbReference type="Proteomes" id="UP001152888"/>
    </source>
</evidence>
<keyword evidence="4" id="KW-0732">Signal</keyword>
<proteinExistence type="inferred from homology"/>
<keyword evidence="6" id="KW-0812">Transmembrane</keyword>
<dbReference type="EMBL" id="CAKOFQ010006945">
    <property type="protein sequence ID" value="CAH1983771.1"/>
    <property type="molecule type" value="Genomic_DNA"/>
</dbReference>
<protein>
    <submittedName>
        <fullName evidence="7">Uncharacterized protein</fullName>
    </submittedName>
</protein>
<keyword evidence="3" id="KW-0964">Secreted</keyword>
<evidence type="ECO:0000256" key="1">
    <source>
        <dbReference type="ARBA" id="ARBA00004613"/>
    </source>
</evidence>
<dbReference type="PANTHER" id="PTHR13234:SF8">
    <property type="entry name" value="GAMMA-INTERFERON-INDUCIBLE LYSOSOMAL THIOL REDUCTASE"/>
    <property type="match status" value="1"/>
</dbReference>
<keyword evidence="6" id="KW-1133">Transmembrane helix</keyword>
<evidence type="ECO:0000256" key="3">
    <source>
        <dbReference type="ARBA" id="ARBA00022525"/>
    </source>
</evidence>
<dbReference type="GO" id="GO:0005576">
    <property type="term" value="C:extracellular region"/>
    <property type="evidence" value="ECO:0007669"/>
    <property type="project" value="UniProtKB-SubCell"/>
</dbReference>
<gene>
    <name evidence="7" type="ORF">ACAOBT_LOCUS15726</name>
</gene>
<comment type="subcellular location">
    <subcellularLocation>
        <location evidence="1">Secreted</location>
    </subcellularLocation>
</comment>
<dbReference type="GO" id="GO:0016671">
    <property type="term" value="F:oxidoreductase activity, acting on a sulfur group of donors, disulfide as acceptor"/>
    <property type="evidence" value="ECO:0007669"/>
    <property type="project" value="InterPro"/>
</dbReference>
<dbReference type="OrthoDB" id="958254at2759"/>
<keyword evidence="8" id="KW-1185">Reference proteome</keyword>
<sequence>MILSACYRAAGIIRVRVSLCSSSVHVKSALKMSYTLGFIFSGSIVLVLFRFSHVEFFVVKDSWPSRIAVIHSEAIKTSFQGLEHDINLPRKDNRPVTLVIIPKMSKEDGKYDFGCRFGPKECSTNEVHSCVVDMHPGIKALQFLRCSAMEHDPYIVIQKCAENATIPYQEIKQCYDTRGSQLLVANGVKSLEVGYTFIPAIVFNDKYDPKESILGQTNMFVYVCTLFETPPEICASKLYRR</sequence>
<comment type="caution">
    <text evidence="7">The sequence shown here is derived from an EMBL/GenBank/DDBJ whole genome shotgun (WGS) entry which is preliminary data.</text>
</comment>
<keyword evidence="5" id="KW-0325">Glycoprotein</keyword>
<evidence type="ECO:0000256" key="6">
    <source>
        <dbReference type="SAM" id="Phobius"/>
    </source>
</evidence>
<reference evidence="7" key="1">
    <citation type="submission" date="2022-03" db="EMBL/GenBank/DDBJ databases">
        <authorList>
            <person name="Sayadi A."/>
        </authorList>
    </citation>
    <scope>NUCLEOTIDE SEQUENCE</scope>
</reference>
<organism evidence="7 8">
    <name type="scientific">Acanthoscelides obtectus</name>
    <name type="common">Bean weevil</name>
    <name type="synonym">Bruchus obtectus</name>
    <dbReference type="NCBI Taxonomy" id="200917"/>
    <lineage>
        <taxon>Eukaryota</taxon>
        <taxon>Metazoa</taxon>
        <taxon>Ecdysozoa</taxon>
        <taxon>Arthropoda</taxon>
        <taxon>Hexapoda</taxon>
        <taxon>Insecta</taxon>
        <taxon>Pterygota</taxon>
        <taxon>Neoptera</taxon>
        <taxon>Endopterygota</taxon>
        <taxon>Coleoptera</taxon>
        <taxon>Polyphaga</taxon>
        <taxon>Cucujiformia</taxon>
        <taxon>Chrysomeloidea</taxon>
        <taxon>Chrysomelidae</taxon>
        <taxon>Bruchinae</taxon>
        <taxon>Bruchini</taxon>
        <taxon>Acanthoscelides</taxon>
    </lineage>
</organism>
<dbReference type="Pfam" id="PF03227">
    <property type="entry name" value="GILT"/>
    <property type="match status" value="1"/>
</dbReference>
<dbReference type="AlphaFoldDB" id="A0A9P0PFM6"/>
<evidence type="ECO:0000313" key="7">
    <source>
        <dbReference type="EMBL" id="CAH1983771.1"/>
    </source>
</evidence>
<comment type="similarity">
    <text evidence="2">Belongs to the GILT family.</text>
</comment>
<name>A0A9P0PFM6_ACAOB</name>
<accession>A0A9P0PFM6</accession>
<feature type="transmembrane region" description="Helical" evidence="6">
    <location>
        <begin position="32"/>
        <end position="51"/>
    </location>
</feature>
<evidence type="ECO:0000256" key="4">
    <source>
        <dbReference type="ARBA" id="ARBA00022729"/>
    </source>
</evidence>
<dbReference type="InterPro" id="IPR004911">
    <property type="entry name" value="Interferon-induced_GILT"/>
</dbReference>
<keyword evidence="6" id="KW-0472">Membrane</keyword>
<dbReference type="PANTHER" id="PTHR13234">
    <property type="entry name" value="GAMMA-INTERFERON INDUCIBLE LYSOSOMAL THIOL REDUCTASE GILT"/>
    <property type="match status" value="1"/>
</dbReference>
<dbReference type="Proteomes" id="UP001152888">
    <property type="component" value="Unassembled WGS sequence"/>
</dbReference>
<evidence type="ECO:0000256" key="2">
    <source>
        <dbReference type="ARBA" id="ARBA00005679"/>
    </source>
</evidence>
<evidence type="ECO:0000256" key="5">
    <source>
        <dbReference type="ARBA" id="ARBA00023180"/>
    </source>
</evidence>